<name>A0ABW2CD51_9ACTN</name>
<dbReference type="SUPFAM" id="SSF55298">
    <property type="entry name" value="YjgF-like"/>
    <property type="match status" value="1"/>
</dbReference>
<dbReference type="GO" id="GO:0016787">
    <property type="term" value="F:hydrolase activity"/>
    <property type="evidence" value="ECO:0007669"/>
    <property type="project" value="UniProtKB-KW"/>
</dbReference>
<accession>A0ABW2CD51</accession>
<keyword evidence="2" id="KW-1185">Reference proteome</keyword>
<dbReference type="Pfam" id="PF01042">
    <property type="entry name" value="Ribonuc_L-PSP"/>
    <property type="match status" value="1"/>
</dbReference>
<dbReference type="PANTHER" id="PTHR43857:SF1">
    <property type="entry name" value="YJGH FAMILY PROTEIN"/>
    <property type="match status" value="1"/>
</dbReference>
<dbReference type="InterPro" id="IPR035959">
    <property type="entry name" value="RutC-like_sf"/>
</dbReference>
<keyword evidence="1" id="KW-0378">Hydrolase</keyword>
<dbReference type="Gene3D" id="3.30.1330.40">
    <property type="entry name" value="RutC-like"/>
    <property type="match status" value="1"/>
</dbReference>
<comment type="caution">
    <text evidence="1">The sequence shown here is derived from an EMBL/GenBank/DDBJ whole genome shotgun (WGS) entry which is preliminary data.</text>
</comment>
<gene>
    <name evidence="1" type="ORF">ACFQKB_04975</name>
</gene>
<organism evidence="1 2">
    <name type="scientific">Actinomadura yumaensis</name>
    <dbReference type="NCBI Taxonomy" id="111807"/>
    <lineage>
        <taxon>Bacteria</taxon>
        <taxon>Bacillati</taxon>
        <taxon>Actinomycetota</taxon>
        <taxon>Actinomycetes</taxon>
        <taxon>Streptosporangiales</taxon>
        <taxon>Thermomonosporaceae</taxon>
        <taxon>Actinomadura</taxon>
    </lineage>
</organism>
<dbReference type="EMBL" id="JBHSXS010000002">
    <property type="protein sequence ID" value="MFC6879115.1"/>
    <property type="molecule type" value="Genomic_DNA"/>
</dbReference>
<protein>
    <submittedName>
        <fullName evidence="1">Rid family hydrolase</fullName>
    </submittedName>
</protein>
<evidence type="ECO:0000313" key="1">
    <source>
        <dbReference type="EMBL" id="MFC6879115.1"/>
    </source>
</evidence>
<proteinExistence type="predicted"/>
<dbReference type="Proteomes" id="UP001596380">
    <property type="component" value="Unassembled WGS sequence"/>
</dbReference>
<dbReference type="PANTHER" id="PTHR43857">
    <property type="entry name" value="BLR7761 PROTEIN"/>
    <property type="match status" value="1"/>
</dbReference>
<dbReference type="RefSeq" id="WP_160823806.1">
    <property type="nucleotide sequence ID" value="NZ_JBHSXE010000001.1"/>
</dbReference>
<reference evidence="2" key="1">
    <citation type="journal article" date="2019" name="Int. J. Syst. Evol. Microbiol.">
        <title>The Global Catalogue of Microorganisms (GCM) 10K type strain sequencing project: providing services to taxonomists for standard genome sequencing and annotation.</title>
        <authorList>
            <consortium name="The Broad Institute Genomics Platform"/>
            <consortium name="The Broad Institute Genome Sequencing Center for Infectious Disease"/>
            <person name="Wu L."/>
            <person name="Ma J."/>
        </authorList>
    </citation>
    <scope>NUCLEOTIDE SEQUENCE [LARGE SCALE GENOMIC DNA]</scope>
    <source>
        <strain evidence="2">JCM 3369</strain>
    </source>
</reference>
<evidence type="ECO:0000313" key="2">
    <source>
        <dbReference type="Proteomes" id="UP001596380"/>
    </source>
</evidence>
<sequence length="131" mass="14029">MERTEFGPRMFGDRLGYNRAVLVDAPRRWLMVAGHEARADDGTIAHRGDLRAQIGLTFQRLGETLDEAGFTLADVVQIRVFTVDLPAMLAAYDAVTGALAAGGCRPTSLLAEVSALSDPAMLVEIEAVAAQ</sequence>
<dbReference type="InterPro" id="IPR006175">
    <property type="entry name" value="YjgF/YER057c/UK114"/>
</dbReference>